<evidence type="ECO:0000313" key="2">
    <source>
        <dbReference type="EMBL" id="MXP36053.1"/>
    </source>
</evidence>
<evidence type="ECO:0000313" key="4">
    <source>
        <dbReference type="Proteomes" id="UP001238601"/>
    </source>
</evidence>
<dbReference type="EMBL" id="WTYG01000002">
    <property type="protein sequence ID" value="MXP36053.1"/>
    <property type="molecule type" value="Genomic_DNA"/>
</dbReference>
<evidence type="ECO:0000313" key="3">
    <source>
        <dbReference type="Proteomes" id="UP000439914"/>
    </source>
</evidence>
<dbReference type="GeneID" id="93685283"/>
<proteinExistence type="predicted"/>
<accession>A0A6I4UFH9</accession>
<reference evidence="2 3" key="1">
    <citation type="submission" date="2019-12" db="EMBL/GenBank/DDBJ databases">
        <title>Genomic-based taxomic classification of the family Erythrobacteraceae.</title>
        <authorList>
            <person name="Xu L."/>
        </authorList>
    </citation>
    <scope>NUCLEOTIDE SEQUENCE [LARGE SCALE GENOMIC DNA]</scope>
    <source>
        <strain evidence="2 3">CGMCC 1.8703</strain>
    </source>
</reference>
<comment type="caution">
    <text evidence="2">The sequence shown here is derived from an EMBL/GenBank/DDBJ whole genome shotgun (WGS) entry which is preliminary data.</text>
</comment>
<dbReference type="RefSeq" id="WP_160766981.1">
    <property type="nucleotide sequence ID" value="NZ_JAUSWK010000001.1"/>
</dbReference>
<keyword evidence="4" id="KW-1185">Reference proteome</keyword>
<reference evidence="1 4" key="2">
    <citation type="submission" date="2023-07" db="EMBL/GenBank/DDBJ databases">
        <title>Genomic Encyclopedia of Type Strains, Phase IV (KMG-IV): sequencing the most valuable type-strain genomes for metagenomic binning, comparative biology and taxonomic classification.</title>
        <authorList>
            <person name="Goeker M."/>
        </authorList>
    </citation>
    <scope>NUCLEOTIDE SEQUENCE [LARGE SCALE GENOMIC DNA]</scope>
    <source>
        <strain evidence="1 4">DSM 14432</strain>
    </source>
</reference>
<protein>
    <submittedName>
        <fullName evidence="2">Uncharacterized protein</fullName>
    </submittedName>
</protein>
<dbReference type="AlphaFoldDB" id="A0A6I4UFH9"/>
<evidence type="ECO:0000313" key="1">
    <source>
        <dbReference type="EMBL" id="MDQ0564931.1"/>
    </source>
</evidence>
<name>A0A6I4UFH9_9SPHN</name>
<sequence length="145" mass="15032">MTVPLSENPFALAKRAAVGDLEAQRQLAGEAVSRLASQDLCGFYEGLAYARLAAAQGDRSDTGLVIQLLALAADLLDPAASDARADLGGQVLAYAQATAGHAKGAAGERFHALYEGAMDTADAETMAAASYYVDLLRQSEKQGAQ</sequence>
<dbReference type="Proteomes" id="UP000439914">
    <property type="component" value="Unassembled WGS sequence"/>
</dbReference>
<organism evidence="2 3">
    <name type="scientific">Qipengyuania citrea</name>
    <dbReference type="NCBI Taxonomy" id="225971"/>
    <lineage>
        <taxon>Bacteria</taxon>
        <taxon>Pseudomonadati</taxon>
        <taxon>Pseudomonadota</taxon>
        <taxon>Alphaproteobacteria</taxon>
        <taxon>Sphingomonadales</taxon>
        <taxon>Erythrobacteraceae</taxon>
        <taxon>Qipengyuania</taxon>
    </lineage>
</organism>
<dbReference type="EMBL" id="JAUSWK010000001">
    <property type="protein sequence ID" value="MDQ0564931.1"/>
    <property type="molecule type" value="Genomic_DNA"/>
</dbReference>
<dbReference type="Proteomes" id="UP001238601">
    <property type="component" value="Unassembled WGS sequence"/>
</dbReference>
<gene>
    <name evidence="2" type="ORF">GRI55_09735</name>
    <name evidence="1" type="ORF">QOZ97_000441</name>
</gene>